<sequence>MDDFTFSSHLSFSTSDGQYAIVYVNESIDRTYGDTIYSIYVHFINDDQDQTSEEHLLFQGSSDNSVTAIQTIHRDVISTNFSFEHISSFPLLYGGFTSIDQIGLSSQVNVYNFNYTSSYKLFELLNETIVDYGIYSNNTLWLTYGNSTTAGYKNRAILSIYPTLNMTVPLSYIDHFNITFSVPIVTSSGNISIYQVVDQDKFLLRQTYPVSSCKTLLSTFNRVNNNYTIMANYNFVKTLSFNEPLKGIDQGIWNVKTPQTYNSAVSSNKTQLLNDILQQIKQSIPLNDDRLKITNNVQLDPLDSTKLSLNFLLIRQ</sequence>
<proteinExistence type="predicted"/>
<dbReference type="EMBL" id="CAJVPY010001373">
    <property type="protein sequence ID" value="CAG8519270.1"/>
    <property type="molecule type" value="Genomic_DNA"/>
</dbReference>
<dbReference type="Proteomes" id="UP000789405">
    <property type="component" value="Unassembled WGS sequence"/>
</dbReference>
<keyword evidence="2" id="KW-1185">Reference proteome</keyword>
<dbReference type="OrthoDB" id="2442031at2759"/>
<protein>
    <submittedName>
        <fullName evidence="1">13479_t:CDS:1</fullName>
    </submittedName>
</protein>
<organism evidence="1 2">
    <name type="scientific">Dentiscutata erythropus</name>
    <dbReference type="NCBI Taxonomy" id="1348616"/>
    <lineage>
        <taxon>Eukaryota</taxon>
        <taxon>Fungi</taxon>
        <taxon>Fungi incertae sedis</taxon>
        <taxon>Mucoromycota</taxon>
        <taxon>Glomeromycotina</taxon>
        <taxon>Glomeromycetes</taxon>
        <taxon>Diversisporales</taxon>
        <taxon>Gigasporaceae</taxon>
        <taxon>Dentiscutata</taxon>
    </lineage>
</organism>
<evidence type="ECO:0000313" key="2">
    <source>
        <dbReference type="Proteomes" id="UP000789405"/>
    </source>
</evidence>
<comment type="caution">
    <text evidence="1">The sequence shown here is derived from an EMBL/GenBank/DDBJ whole genome shotgun (WGS) entry which is preliminary data.</text>
</comment>
<dbReference type="AlphaFoldDB" id="A0A9N9A5Z5"/>
<evidence type="ECO:0000313" key="1">
    <source>
        <dbReference type="EMBL" id="CAG8519270.1"/>
    </source>
</evidence>
<name>A0A9N9A5Z5_9GLOM</name>
<accession>A0A9N9A5Z5</accession>
<gene>
    <name evidence="1" type="ORF">DERYTH_LOCUS3788</name>
</gene>
<reference evidence="1" key="1">
    <citation type="submission" date="2021-06" db="EMBL/GenBank/DDBJ databases">
        <authorList>
            <person name="Kallberg Y."/>
            <person name="Tangrot J."/>
            <person name="Rosling A."/>
        </authorList>
    </citation>
    <scope>NUCLEOTIDE SEQUENCE</scope>
    <source>
        <strain evidence="1">MA453B</strain>
    </source>
</reference>